<gene>
    <name evidence="1" type="ORF">HAX54_008519</name>
</gene>
<accession>A0ABS8WV81</accession>
<dbReference type="EMBL" id="JACEIK010014470">
    <property type="protein sequence ID" value="MCE3216852.1"/>
    <property type="molecule type" value="Genomic_DNA"/>
</dbReference>
<evidence type="ECO:0000313" key="1">
    <source>
        <dbReference type="EMBL" id="MCE3216852.1"/>
    </source>
</evidence>
<feature type="non-terminal residue" evidence="1">
    <location>
        <position position="155"/>
    </location>
</feature>
<organism evidence="1 2">
    <name type="scientific">Datura stramonium</name>
    <name type="common">Jimsonweed</name>
    <name type="synonym">Common thornapple</name>
    <dbReference type="NCBI Taxonomy" id="4076"/>
    <lineage>
        <taxon>Eukaryota</taxon>
        <taxon>Viridiplantae</taxon>
        <taxon>Streptophyta</taxon>
        <taxon>Embryophyta</taxon>
        <taxon>Tracheophyta</taxon>
        <taxon>Spermatophyta</taxon>
        <taxon>Magnoliopsida</taxon>
        <taxon>eudicotyledons</taxon>
        <taxon>Gunneridae</taxon>
        <taxon>Pentapetalae</taxon>
        <taxon>asterids</taxon>
        <taxon>lamiids</taxon>
        <taxon>Solanales</taxon>
        <taxon>Solanaceae</taxon>
        <taxon>Solanoideae</taxon>
        <taxon>Datureae</taxon>
        <taxon>Datura</taxon>
    </lineage>
</organism>
<name>A0ABS8WV81_DATST</name>
<protein>
    <submittedName>
        <fullName evidence="1">Uncharacterized protein</fullName>
    </submittedName>
</protein>
<feature type="non-terminal residue" evidence="1">
    <location>
        <position position="1"/>
    </location>
</feature>
<keyword evidence="2" id="KW-1185">Reference proteome</keyword>
<dbReference type="Proteomes" id="UP000823775">
    <property type="component" value="Unassembled WGS sequence"/>
</dbReference>
<proteinExistence type="predicted"/>
<sequence>TNPLIASAVDSSMGKALYCGEHPVLIRLGLILRIEIDGIWYEIDDLDKIDIPIFLRGRGILASSLVAQKPANRGIPAYENIVMEKVIAKIGFLQAPAPIKMKSSKRNLNLKRRGTKRVRSTLPRYCSMEAGGLEVRPDFSHGRLIMIDCLFFMLG</sequence>
<reference evidence="1 2" key="1">
    <citation type="journal article" date="2021" name="BMC Genomics">
        <title>Datura genome reveals duplications of psychoactive alkaloid biosynthetic genes and high mutation rate following tissue culture.</title>
        <authorList>
            <person name="Rajewski A."/>
            <person name="Carter-House D."/>
            <person name="Stajich J."/>
            <person name="Litt A."/>
        </authorList>
    </citation>
    <scope>NUCLEOTIDE SEQUENCE [LARGE SCALE GENOMIC DNA]</scope>
    <source>
        <strain evidence="1">AR-01</strain>
    </source>
</reference>
<evidence type="ECO:0000313" key="2">
    <source>
        <dbReference type="Proteomes" id="UP000823775"/>
    </source>
</evidence>
<comment type="caution">
    <text evidence="1">The sequence shown here is derived from an EMBL/GenBank/DDBJ whole genome shotgun (WGS) entry which is preliminary data.</text>
</comment>